<comment type="caution">
    <text evidence="3">The sequence shown here is derived from an EMBL/GenBank/DDBJ whole genome shotgun (WGS) entry which is preliminary data.</text>
</comment>
<dbReference type="OrthoDB" id="1419680at2"/>
<keyword evidence="4" id="KW-1185">Reference proteome</keyword>
<dbReference type="InterPro" id="IPR054592">
    <property type="entry name" value="iREC"/>
</dbReference>
<accession>A0A316EDL3</accession>
<dbReference type="EMBL" id="QGGO01000004">
    <property type="protein sequence ID" value="PWK28195.1"/>
    <property type="molecule type" value="Genomic_DNA"/>
</dbReference>
<evidence type="ECO:0000313" key="4">
    <source>
        <dbReference type="Proteomes" id="UP000245489"/>
    </source>
</evidence>
<dbReference type="CDD" id="cd00156">
    <property type="entry name" value="REC"/>
    <property type="match status" value="1"/>
</dbReference>
<dbReference type="Proteomes" id="UP000245489">
    <property type="component" value="Unassembled WGS sequence"/>
</dbReference>
<dbReference type="Gene3D" id="3.40.50.2300">
    <property type="match status" value="1"/>
</dbReference>
<dbReference type="SUPFAM" id="SSF52172">
    <property type="entry name" value="CheY-like"/>
    <property type="match status" value="1"/>
</dbReference>
<sequence>MENTYIISDNSDWIQKITKQLELPNNQVLFYQEWREDFLFDDWVSINIKPDISYLIIPIELGSNRFNSFEGLRLAMHIRFMKSHVRYLPIIFISNREEWQIRQMLRDNLDKNHLDYLIGTKGTDFLKPNISEIKAVLENIKPLNEEEYKAQFYDHIHLLPLEEDGGKHSLANIWGALRLNEVLNLNAINDKNLTNRTKELYFKYLRAFHEESKGSFEYLQSLQCIGKRILLIDDEADKGWNDVLKAIFKGADFQFIDFNNKTFKYKKESIKKVKDENWDLILLDLRLNPSEEDTSNKLIKTENYSGAKILKKIKRHNAGIQVIMLTASNKAWNMKKLLDLGADGYYIKESPEFNFSAEFTHESYDNFGKECNTCFERHYLRKIFEMDKVIQKRLDLENGILSNATLNRGAVNLIKVYLKQAFNAIYKYSQTQKEYALYSFLEYYKIAELLGKELIDDNTTKFFIKKKSGNIDFIIKTPLLSKVEPVKEASSTGKSFLKGYKEKDYTPIKDDDEGFYKKPTSSLRFSGLMLLRFGFEEVSVETFMSLNNLRNTVVAHSADNSASEIKVENVISLLEILEKVFQKL</sequence>
<dbReference type="Pfam" id="PF00072">
    <property type="entry name" value="Response_reg"/>
    <property type="match status" value="1"/>
</dbReference>
<feature type="domain" description="Inactive Receiver" evidence="2">
    <location>
        <begin position="3"/>
        <end position="125"/>
    </location>
</feature>
<proteinExistence type="predicted"/>
<gene>
    <name evidence="3" type="ORF">LV89_00974</name>
</gene>
<dbReference type="InterPro" id="IPR001789">
    <property type="entry name" value="Sig_transdc_resp-reg_receiver"/>
</dbReference>
<dbReference type="AlphaFoldDB" id="A0A316EDL3"/>
<dbReference type="Pfam" id="PF22563">
    <property type="entry name" value="iREC"/>
    <property type="match status" value="1"/>
</dbReference>
<reference evidence="3 4" key="1">
    <citation type="submission" date="2018-05" db="EMBL/GenBank/DDBJ databases">
        <title>Genomic Encyclopedia of Archaeal and Bacterial Type Strains, Phase II (KMG-II): from individual species to whole genera.</title>
        <authorList>
            <person name="Goeker M."/>
        </authorList>
    </citation>
    <scope>NUCLEOTIDE SEQUENCE [LARGE SCALE GENOMIC DNA]</scope>
    <source>
        <strain evidence="3 4">DSM 22214</strain>
    </source>
</reference>
<dbReference type="GO" id="GO:0000160">
    <property type="term" value="P:phosphorelay signal transduction system"/>
    <property type="evidence" value="ECO:0007669"/>
    <property type="project" value="InterPro"/>
</dbReference>
<dbReference type="InterPro" id="IPR011006">
    <property type="entry name" value="CheY-like_superfamily"/>
</dbReference>
<evidence type="ECO:0000259" key="2">
    <source>
        <dbReference type="Pfam" id="PF22563"/>
    </source>
</evidence>
<evidence type="ECO:0000259" key="1">
    <source>
        <dbReference type="Pfam" id="PF00072"/>
    </source>
</evidence>
<evidence type="ECO:0000313" key="3">
    <source>
        <dbReference type="EMBL" id="PWK28195.1"/>
    </source>
</evidence>
<name>A0A316EDL3_9BACT</name>
<feature type="domain" description="Response regulatory" evidence="1">
    <location>
        <begin position="229"/>
        <end position="350"/>
    </location>
</feature>
<dbReference type="RefSeq" id="WP_109741754.1">
    <property type="nucleotide sequence ID" value="NZ_QGGO01000004.1"/>
</dbReference>
<organism evidence="3 4">
    <name type="scientific">Arcicella aurantiaca</name>
    <dbReference type="NCBI Taxonomy" id="591202"/>
    <lineage>
        <taxon>Bacteria</taxon>
        <taxon>Pseudomonadati</taxon>
        <taxon>Bacteroidota</taxon>
        <taxon>Cytophagia</taxon>
        <taxon>Cytophagales</taxon>
        <taxon>Flectobacillaceae</taxon>
        <taxon>Arcicella</taxon>
    </lineage>
</organism>
<protein>
    <submittedName>
        <fullName evidence="3">CheY-like chemotaxis protein</fullName>
    </submittedName>
</protein>